<evidence type="ECO:0000256" key="1">
    <source>
        <dbReference type="SAM" id="Phobius"/>
    </source>
</evidence>
<keyword evidence="1" id="KW-0472">Membrane</keyword>
<feature type="transmembrane region" description="Helical" evidence="1">
    <location>
        <begin position="107"/>
        <end position="128"/>
    </location>
</feature>
<name>A0A918IPR5_9RHOB</name>
<dbReference type="EMBL" id="BMYQ01000001">
    <property type="protein sequence ID" value="GGW22496.1"/>
    <property type="molecule type" value="Genomic_DNA"/>
</dbReference>
<protein>
    <recommendedName>
        <fullName evidence="4">YIP1 family protein</fullName>
    </recommendedName>
</protein>
<feature type="transmembrane region" description="Helical" evidence="1">
    <location>
        <begin position="31"/>
        <end position="49"/>
    </location>
</feature>
<reference evidence="2" key="1">
    <citation type="journal article" date="2014" name="Int. J. Syst. Evol. Microbiol.">
        <title>Complete genome sequence of Corynebacterium casei LMG S-19264T (=DSM 44701T), isolated from a smear-ripened cheese.</title>
        <authorList>
            <consortium name="US DOE Joint Genome Institute (JGI-PGF)"/>
            <person name="Walter F."/>
            <person name="Albersmeier A."/>
            <person name="Kalinowski J."/>
            <person name="Ruckert C."/>
        </authorList>
    </citation>
    <scope>NUCLEOTIDE SEQUENCE</scope>
    <source>
        <strain evidence="2">KCTC 23714</strain>
    </source>
</reference>
<accession>A0A918IPR5</accession>
<evidence type="ECO:0000313" key="2">
    <source>
        <dbReference type="EMBL" id="GGW22496.1"/>
    </source>
</evidence>
<feature type="transmembrane region" description="Helical" evidence="1">
    <location>
        <begin position="134"/>
        <end position="151"/>
    </location>
</feature>
<dbReference type="Proteomes" id="UP000628984">
    <property type="component" value="Unassembled WGS sequence"/>
</dbReference>
<feature type="transmembrane region" description="Helical" evidence="1">
    <location>
        <begin position="69"/>
        <end position="95"/>
    </location>
</feature>
<reference evidence="2" key="2">
    <citation type="submission" date="2020-09" db="EMBL/GenBank/DDBJ databases">
        <authorList>
            <person name="Sun Q."/>
            <person name="Kim S."/>
        </authorList>
    </citation>
    <scope>NUCLEOTIDE SEQUENCE</scope>
    <source>
        <strain evidence="2">KCTC 23714</strain>
    </source>
</reference>
<evidence type="ECO:0008006" key="4">
    <source>
        <dbReference type="Google" id="ProtNLM"/>
    </source>
</evidence>
<dbReference type="RefSeq" id="WP_189632317.1">
    <property type="nucleotide sequence ID" value="NZ_BMYQ01000001.1"/>
</dbReference>
<keyword evidence="1" id="KW-1133">Transmembrane helix</keyword>
<gene>
    <name evidence="2" type="ORF">GCM10011452_06070</name>
</gene>
<evidence type="ECO:0000313" key="3">
    <source>
        <dbReference type="Proteomes" id="UP000628984"/>
    </source>
</evidence>
<organism evidence="2 3">
    <name type="scientific">Gemmobacter lanyuensis</name>
    <dbReference type="NCBI Taxonomy" id="1054497"/>
    <lineage>
        <taxon>Bacteria</taxon>
        <taxon>Pseudomonadati</taxon>
        <taxon>Pseudomonadota</taxon>
        <taxon>Alphaproteobacteria</taxon>
        <taxon>Rhodobacterales</taxon>
        <taxon>Paracoccaceae</taxon>
        <taxon>Gemmobacter</taxon>
    </lineage>
</organism>
<keyword evidence="3" id="KW-1185">Reference proteome</keyword>
<comment type="caution">
    <text evidence="2">The sequence shown here is derived from an EMBL/GenBank/DDBJ whole genome shotgun (WGS) entry which is preliminary data.</text>
</comment>
<keyword evidence="1" id="KW-0812">Transmembrane</keyword>
<dbReference type="AlphaFoldDB" id="A0A918IPR5"/>
<sequence length="159" mass="17123">MPVAPDILESYRRPKAVMARKLADGVREDRALATVMGASLINFVAQWPAMARAAHFDPATPLDARLGGALLATVFMLPLFAYLLAAVSQLVMRLIRRPITGFAARMALFWAMLANAPLLLLNGLVAGFLGAGPAQWTVGTLTLAGFLYLWIMNLRAASV</sequence>
<proteinExistence type="predicted"/>